<evidence type="ECO:0000313" key="1">
    <source>
        <dbReference type="EMBL" id="ENZ13270.1"/>
    </source>
</evidence>
<reference evidence="1 2" key="1">
    <citation type="submission" date="2013-01" db="EMBL/GenBank/DDBJ databases">
        <title>The Genome Sequence of Clostridium clostridioforme 90A8.</title>
        <authorList>
            <consortium name="The Broad Institute Genome Sequencing Platform"/>
            <person name="Earl A."/>
            <person name="Ward D."/>
            <person name="Feldgarden M."/>
            <person name="Gevers D."/>
            <person name="Courvalin P."/>
            <person name="Lambert T."/>
            <person name="Walker B."/>
            <person name="Young S.K."/>
            <person name="Zeng Q."/>
            <person name="Gargeya S."/>
            <person name="Fitzgerald M."/>
            <person name="Haas B."/>
            <person name="Abouelleil A."/>
            <person name="Alvarado L."/>
            <person name="Arachchi H.M."/>
            <person name="Berlin A.M."/>
            <person name="Chapman S.B."/>
            <person name="Dewar J."/>
            <person name="Goldberg J."/>
            <person name="Griggs A."/>
            <person name="Gujja S."/>
            <person name="Hansen M."/>
            <person name="Howarth C."/>
            <person name="Imamovic A."/>
            <person name="Larimer J."/>
            <person name="McCowan C."/>
            <person name="Murphy C."/>
            <person name="Neiman D."/>
            <person name="Pearson M."/>
            <person name="Priest M."/>
            <person name="Roberts A."/>
            <person name="Saif S."/>
            <person name="Shea T."/>
            <person name="Sisk P."/>
            <person name="Sykes S."/>
            <person name="Wortman J."/>
            <person name="Nusbaum C."/>
            <person name="Birren B."/>
        </authorList>
    </citation>
    <scope>NUCLEOTIDE SEQUENCE [LARGE SCALE GENOMIC DNA]</scope>
    <source>
        <strain evidence="1 2">90A8</strain>
    </source>
</reference>
<dbReference type="AlphaFoldDB" id="A0A0E2H8S0"/>
<sequence>MPNTRNKVKFGLKNCYYAIATLAADGTVTFGTPVAMPGAVSLSLDAEGDNDPFYADDSVYYMVSNNNGYSGDFELALIPESFLTDVMHETEDANGVMVENKDVEPEHFALLFEFSGDQRKIRHCMYYCSATRPSVTGSTKEDSTEVQTETLSLTVSPLPSGIVKVKTGTNTTDAVYNGWYSAVYEPSAAVSNGE</sequence>
<name>A0A0E2H8S0_9FIRM</name>
<dbReference type="InterPro" id="IPR006490">
    <property type="entry name" value="Maj_tail_phi13"/>
</dbReference>
<organism evidence="1 2">
    <name type="scientific">[Clostridium] clostridioforme 90A8</name>
    <dbReference type="NCBI Taxonomy" id="999408"/>
    <lineage>
        <taxon>Bacteria</taxon>
        <taxon>Bacillati</taxon>
        <taxon>Bacillota</taxon>
        <taxon>Clostridia</taxon>
        <taxon>Lachnospirales</taxon>
        <taxon>Lachnospiraceae</taxon>
        <taxon>Enterocloster</taxon>
    </lineage>
</organism>
<proteinExistence type="predicted"/>
<dbReference type="PATRIC" id="fig|999408.3.peg.3241"/>
<protein>
    <submittedName>
        <fullName evidence="1">Phi13 family phage major tail protein</fullName>
    </submittedName>
</protein>
<gene>
    <name evidence="1" type="ORF">HMPREF1090_03003</name>
</gene>
<evidence type="ECO:0000313" key="2">
    <source>
        <dbReference type="Proteomes" id="UP000013085"/>
    </source>
</evidence>
<dbReference type="HOGENOM" id="CLU_099000_0_0_9"/>
<dbReference type="Proteomes" id="UP000013085">
    <property type="component" value="Unassembled WGS sequence"/>
</dbReference>
<dbReference type="NCBIfam" id="TIGR01603">
    <property type="entry name" value="maj_tail_phi13"/>
    <property type="match status" value="1"/>
</dbReference>
<dbReference type="EMBL" id="AGYR01000034">
    <property type="protein sequence ID" value="ENZ13270.1"/>
    <property type="molecule type" value="Genomic_DNA"/>
</dbReference>
<comment type="caution">
    <text evidence="1">The sequence shown here is derived from an EMBL/GenBank/DDBJ whole genome shotgun (WGS) entry which is preliminary data.</text>
</comment>
<accession>A0A0E2H8S0</accession>
<dbReference type="RefSeq" id="WP_002593385.1">
    <property type="nucleotide sequence ID" value="NZ_KB850977.1"/>
</dbReference>